<dbReference type="Gene3D" id="3.40.91.80">
    <property type="match status" value="1"/>
</dbReference>
<evidence type="ECO:0000259" key="1">
    <source>
        <dbReference type="Pfam" id="PF09019"/>
    </source>
</evidence>
<keyword evidence="4" id="KW-1185">Reference proteome</keyword>
<proteinExistence type="predicted"/>
<dbReference type="InterPro" id="IPR011335">
    <property type="entry name" value="Restrct_endonuc-II-like"/>
</dbReference>
<comment type="caution">
    <text evidence="3">The sequence shown here is derived from an EMBL/GenBank/DDBJ whole genome shotgun (WGS) entry which is preliminary data.</text>
</comment>
<dbReference type="InterPro" id="IPR015300">
    <property type="entry name" value="DNA-bd_pseudobarrel_sf"/>
</dbReference>
<gene>
    <name evidence="3" type="ORF">ACFQBQ_03540</name>
</gene>
<keyword evidence="3" id="KW-0255">Endonuclease</keyword>
<dbReference type="RefSeq" id="WP_263372764.1">
    <property type="nucleotide sequence ID" value="NZ_JAGSYD010000006.1"/>
</dbReference>
<accession>A0ABW1Z931</accession>
<dbReference type="GO" id="GO:0004519">
    <property type="term" value="F:endonuclease activity"/>
    <property type="evidence" value="ECO:0007669"/>
    <property type="project" value="UniProtKB-KW"/>
</dbReference>
<dbReference type="Proteomes" id="UP001596391">
    <property type="component" value="Unassembled WGS sequence"/>
</dbReference>
<dbReference type="EMBL" id="JBHSWI010000001">
    <property type="protein sequence ID" value="MFC6644678.1"/>
    <property type="molecule type" value="Genomic_DNA"/>
</dbReference>
<dbReference type="SUPFAM" id="SSF52980">
    <property type="entry name" value="Restriction endonuclease-like"/>
    <property type="match status" value="1"/>
</dbReference>
<evidence type="ECO:0000259" key="2">
    <source>
        <dbReference type="Pfam" id="PF09217"/>
    </source>
</evidence>
<protein>
    <submittedName>
        <fullName evidence="3">Type II restriction endonuclease</fullName>
    </submittedName>
</protein>
<dbReference type="InterPro" id="IPR023372">
    <property type="entry name" value="Rest_endonuc_II_EcoRII_N"/>
</dbReference>
<reference evidence="4" key="1">
    <citation type="journal article" date="2019" name="Int. J. Syst. Evol. Microbiol.">
        <title>The Global Catalogue of Microorganisms (GCM) 10K type strain sequencing project: providing services to taxonomists for standard genome sequencing and annotation.</title>
        <authorList>
            <consortium name="The Broad Institute Genomics Platform"/>
            <consortium name="The Broad Institute Genome Sequencing Center for Infectious Disease"/>
            <person name="Wu L."/>
            <person name="Ma J."/>
        </authorList>
    </citation>
    <scope>NUCLEOTIDE SEQUENCE [LARGE SCALE GENOMIC DNA]</scope>
    <source>
        <strain evidence="4">CGMCC 1.16026</strain>
    </source>
</reference>
<dbReference type="Pfam" id="PF09217">
    <property type="entry name" value="EcoRII-N"/>
    <property type="match status" value="1"/>
</dbReference>
<dbReference type="InterPro" id="IPR015109">
    <property type="entry name" value="Restrct_endonuc_II_EcoRII_C"/>
</dbReference>
<name>A0ABW1Z931_9BACT</name>
<organism evidence="3 4">
    <name type="scientific">Granulicella cerasi</name>
    <dbReference type="NCBI Taxonomy" id="741063"/>
    <lineage>
        <taxon>Bacteria</taxon>
        <taxon>Pseudomonadati</taxon>
        <taxon>Acidobacteriota</taxon>
        <taxon>Terriglobia</taxon>
        <taxon>Terriglobales</taxon>
        <taxon>Acidobacteriaceae</taxon>
        <taxon>Granulicella</taxon>
    </lineage>
</organism>
<evidence type="ECO:0000313" key="4">
    <source>
        <dbReference type="Proteomes" id="UP001596391"/>
    </source>
</evidence>
<keyword evidence="3" id="KW-0540">Nuclease</keyword>
<evidence type="ECO:0000313" key="3">
    <source>
        <dbReference type="EMBL" id="MFC6644678.1"/>
    </source>
</evidence>
<feature type="domain" description="Restriction endonuclease type II EcoRII C-terminal" evidence="1">
    <location>
        <begin position="219"/>
        <end position="383"/>
    </location>
</feature>
<dbReference type="Pfam" id="PF09019">
    <property type="entry name" value="EcoRII-C"/>
    <property type="match status" value="1"/>
</dbReference>
<feature type="domain" description="Restriction endonuclease type II EcoRII N-terminal" evidence="2">
    <location>
        <begin position="20"/>
        <end position="131"/>
    </location>
</feature>
<keyword evidence="3" id="KW-0378">Hydrolase</keyword>
<dbReference type="Gene3D" id="2.40.330.10">
    <property type="entry name" value="DNA-binding pseudobarrel domain"/>
    <property type="match status" value="1"/>
</dbReference>
<sequence length="393" mass="43816">MTSPYCERAIEDALKHGNALLKFISRNNVGLTGSHECGFYLPKIVHGLFTPHGPEKGANSKHDLTITWQDGRVTESVITFYGNKTRSEYRLTRFGKDFPFLNEGVVGDMLVLISTAPGEALAYVLDFDEDIEEIQSTLGVDAFGKWGVFIDGAPATEENEDACVERRIRQFSAGFTSFPPNDVFSAATLDILKGCSKKFSKKPLDLVLVEAYSTEYELFRAVERIVCQNDVSGRLFKDIDDFLKVAGSIMNRRKSRAGRSFENHVHAILEAAKVPHKMRPDLGPDGTPDIIIPSQEAYLDPSCPPEKLMVVGLKTTCKDRWRQVTQEGLKVPRKHLITLQQGVTATQLKQMEAANVSLVVPTPFHKHYPSDGVVQPLTMESFVEAARRLTIRD</sequence>
<dbReference type="InterPro" id="IPR038365">
    <property type="entry name" value="EcoRII_C_sf"/>
</dbReference>
<dbReference type="SUPFAM" id="SSF101936">
    <property type="entry name" value="DNA-binding pseudobarrel domain"/>
    <property type="match status" value="1"/>
</dbReference>